<dbReference type="Proteomes" id="UP001163046">
    <property type="component" value="Unassembled WGS sequence"/>
</dbReference>
<protein>
    <submittedName>
        <fullName evidence="1">Uncharacterized protein</fullName>
    </submittedName>
</protein>
<evidence type="ECO:0000313" key="2">
    <source>
        <dbReference type="Proteomes" id="UP001163046"/>
    </source>
</evidence>
<reference evidence="1" key="1">
    <citation type="submission" date="2023-01" db="EMBL/GenBank/DDBJ databases">
        <title>Genome assembly of the deep-sea coral Lophelia pertusa.</title>
        <authorList>
            <person name="Herrera S."/>
            <person name="Cordes E."/>
        </authorList>
    </citation>
    <scope>NUCLEOTIDE SEQUENCE</scope>
    <source>
        <strain evidence="1">USNM1676648</strain>
        <tissue evidence="1">Polyp</tissue>
    </source>
</reference>
<comment type="caution">
    <text evidence="1">The sequence shown here is derived from an EMBL/GenBank/DDBJ whole genome shotgun (WGS) entry which is preliminary data.</text>
</comment>
<dbReference type="EMBL" id="MU825875">
    <property type="protein sequence ID" value="KAJ7386737.1"/>
    <property type="molecule type" value="Genomic_DNA"/>
</dbReference>
<gene>
    <name evidence="1" type="ORF">OS493_006750</name>
</gene>
<sequence length="123" mass="14219">MFIAATGMKSNMWSTATFRITIAVYTHSPSAYSSLKDLSLLQLPCEKQVKKNINEQSTKCGIDEEAIKEEMKKLTNYVLQYLEGSDIQLQHYRPLLQLCKRPEIILFSDCVMRTLKVFSSYHF</sequence>
<keyword evidence="2" id="KW-1185">Reference proteome</keyword>
<dbReference type="AlphaFoldDB" id="A0A9W9ZRV4"/>
<proteinExistence type="predicted"/>
<accession>A0A9W9ZRV4</accession>
<evidence type="ECO:0000313" key="1">
    <source>
        <dbReference type="EMBL" id="KAJ7386737.1"/>
    </source>
</evidence>
<organism evidence="1 2">
    <name type="scientific">Desmophyllum pertusum</name>
    <dbReference type="NCBI Taxonomy" id="174260"/>
    <lineage>
        <taxon>Eukaryota</taxon>
        <taxon>Metazoa</taxon>
        <taxon>Cnidaria</taxon>
        <taxon>Anthozoa</taxon>
        <taxon>Hexacorallia</taxon>
        <taxon>Scleractinia</taxon>
        <taxon>Caryophylliina</taxon>
        <taxon>Caryophylliidae</taxon>
        <taxon>Desmophyllum</taxon>
    </lineage>
</organism>
<dbReference type="OrthoDB" id="5990040at2759"/>
<name>A0A9W9ZRV4_9CNID</name>